<dbReference type="STRING" id="667725.A0A0L0GBQ1"/>
<evidence type="ECO:0000259" key="3">
    <source>
        <dbReference type="Pfam" id="PF25809"/>
    </source>
</evidence>
<dbReference type="GO" id="GO:0006888">
    <property type="term" value="P:endoplasmic reticulum to Golgi vesicle-mediated transport"/>
    <property type="evidence" value="ECO:0007669"/>
    <property type="project" value="TreeGrafter"/>
</dbReference>
<dbReference type="PANTHER" id="PTHR46355">
    <property type="entry name" value="UPF0428 PROTEIN CXORF56"/>
    <property type="match status" value="1"/>
</dbReference>
<proteinExistence type="inferred from homology"/>
<evidence type="ECO:0000256" key="2">
    <source>
        <dbReference type="SAM" id="MobiDB-lite"/>
    </source>
</evidence>
<reference evidence="4 5" key="1">
    <citation type="submission" date="2011-02" db="EMBL/GenBank/DDBJ databases">
        <title>The Genome Sequence of Sphaeroforma arctica JP610.</title>
        <authorList>
            <consortium name="The Broad Institute Genome Sequencing Platform"/>
            <person name="Russ C."/>
            <person name="Cuomo C."/>
            <person name="Young S.K."/>
            <person name="Zeng Q."/>
            <person name="Gargeya S."/>
            <person name="Alvarado L."/>
            <person name="Berlin A."/>
            <person name="Chapman S.B."/>
            <person name="Chen Z."/>
            <person name="Freedman E."/>
            <person name="Gellesch M."/>
            <person name="Goldberg J."/>
            <person name="Griggs A."/>
            <person name="Gujja S."/>
            <person name="Heilman E."/>
            <person name="Heiman D."/>
            <person name="Howarth C."/>
            <person name="Mehta T."/>
            <person name="Neiman D."/>
            <person name="Pearson M."/>
            <person name="Roberts A."/>
            <person name="Saif S."/>
            <person name="Shea T."/>
            <person name="Shenoy N."/>
            <person name="Sisk P."/>
            <person name="Stolte C."/>
            <person name="Sykes S."/>
            <person name="White J."/>
            <person name="Yandava C."/>
            <person name="Burger G."/>
            <person name="Gray M.W."/>
            <person name="Holland P.W.H."/>
            <person name="King N."/>
            <person name="Lang F.B.F."/>
            <person name="Roger A.J."/>
            <person name="Ruiz-Trillo I."/>
            <person name="Haas B."/>
            <person name="Nusbaum C."/>
            <person name="Birren B."/>
        </authorList>
    </citation>
    <scope>NUCLEOTIDE SEQUENCE [LARGE SCALE GENOMIC DNA]</scope>
    <source>
        <strain evidence="4 5">JP610</strain>
    </source>
</reference>
<protein>
    <recommendedName>
        <fullName evidence="3">STEEP1 domain-containing protein</fullName>
    </recommendedName>
</protein>
<dbReference type="RefSeq" id="XP_014160223.1">
    <property type="nucleotide sequence ID" value="XM_014304748.1"/>
</dbReference>
<sequence length="231" mass="26219">MPKVISRSIVVTDQDARIDDVGGLEVPLTVYYCLCGHLALILDTKLEALPKRKRDGAAVIQRKQHYHKLTFEEGPVKKVKRSEGGCERQKRLVCKNCQLPLFYEPGQKSEYAEPDRTYIYVIPGSVYTNRENIQEKYRESSFKQTHGKNAVAPTVTHTARGKFGTTTVGTAEDEENEQVWKSLDQSYAENATIIQRQLQAAKKNMKRPGDEAEEKPPEELPKRVKRGTLLT</sequence>
<feature type="region of interest" description="Disordered" evidence="2">
    <location>
        <begin position="199"/>
        <end position="231"/>
    </location>
</feature>
<dbReference type="AlphaFoldDB" id="A0A0L0GBQ1"/>
<feature type="domain" description="STEEP1" evidence="3">
    <location>
        <begin position="26"/>
        <end position="135"/>
    </location>
</feature>
<gene>
    <name evidence="4" type="ORF">SARC_01515</name>
</gene>
<dbReference type="GO" id="GO:0090158">
    <property type="term" value="P:endoplasmic reticulum membrane organization"/>
    <property type="evidence" value="ECO:0007669"/>
    <property type="project" value="TreeGrafter"/>
</dbReference>
<organism evidence="4 5">
    <name type="scientific">Sphaeroforma arctica JP610</name>
    <dbReference type="NCBI Taxonomy" id="667725"/>
    <lineage>
        <taxon>Eukaryota</taxon>
        <taxon>Ichthyosporea</taxon>
        <taxon>Ichthyophonida</taxon>
        <taxon>Sphaeroforma</taxon>
    </lineage>
</organism>
<dbReference type="Pfam" id="PF25809">
    <property type="entry name" value="STEEP1"/>
    <property type="match status" value="1"/>
</dbReference>
<name>A0A0L0GBQ1_9EUKA</name>
<evidence type="ECO:0000313" key="4">
    <source>
        <dbReference type="EMBL" id="KNC86321.1"/>
    </source>
</evidence>
<dbReference type="eggNOG" id="KOG4397">
    <property type="taxonomic scope" value="Eukaryota"/>
</dbReference>
<dbReference type="PANTHER" id="PTHR46355:SF1">
    <property type="entry name" value="STING ER EXIT PROTEIN"/>
    <property type="match status" value="1"/>
</dbReference>
<dbReference type="OrthoDB" id="418131at2759"/>
<evidence type="ECO:0000256" key="1">
    <source>
        <dbReference type="ARBA" id="ARBA00024205"/>
    </source>
</evidence>
<accession>A0A0L0GBQ1</accession>
<dbReference type="GeneID" id="25902019"/>
<comment type="similarity">
    <text evidence="1">Belongs to the STEEP1 family.</text>
</comment>
<dbReference type="InterPro" id="IPR057965">
    <property type="entry name" value="STEEP1_dom"/>
</dbReference>
<evidence type="ECO:0000313" key="5">
    <source>
        <dbReference type="Proteomes" id="UP000054560"/>
    </source>
</evidence>
<dbReference type="InterPro" id="IPR029704">
    <property type="entry name" value="STEEP-like"/>
</dbReference>
<dbReference type="EMBL" id="KQ241657">
    <property type="protein sequence ID" value="KNC86321.1"/>
    <property type="molecule type" value="Genomic_DNA"/>
</dbReference>
<dbReference type="Proteomes" id="UP000054560">
    <property type="component" value="Unassembled WGS sequence"/>
</dbReference>
<keyword evidence="5" id="KW-1185">Reference proteome</keyword>
<dbReference type="GO" id="GO:0005737">
    <property type="term" value="C:cytoplasm"/>
    <property type="evidence" value="ECO:0007669"/>
    <property type="project" value="GOC"/>
</dbReference>
<feature type="compositionally biased region" description="Basic and acidic residues" evidence="2">
    <location>
        <begin position="207"/>
        <end position="222"/>
    </location>
</feature>